<name>A0A5C3KK45_COPMA</name>
<dbReference type="AlphaFoldDB" id="A0A5C3KK45"/>
<feature type="transmembrane region" description="Helical" evidence="1">
    <location>
        <begin position="166"/>
        <end position="194"/>
    </location>
</feature>
<organism evidence="3 4">
    <name type="scientific">Coprinopsis marcescibilis</name>
    <name type="common">Agaric fungus</name>
    <name type="synonym">Psathyrella marcescibilis</name>
    <dbReference type="NCBI Taxonomy" id="230819"/>
    <lineage>
        <taxon>Eukaryota</taxon>
        <taxon>Fungi</taxon>
        <taxon>Dikarya</taxon>
        <taxon>Basidiomycota</taxon>
        <taxon>Agaricomycotina</taxon>
        <taxon>Agaricomycetes</taxon>
        <taxon>Agaricomycetidae</taxon>
        <taxon>Agaricales</taxon>
        <taxon>Agaricineae</taxon>
        <taxon>Psathyrellaceae</taxon>
        <taxon>Coprinopsis</taxon>
    </lineage>
</organism>
<keyword evidence="1" id="KW-0812">Transmembrane</keyword>
<evidence type="ECO:0000259" key="2">
    <source>
        <dbReference type="Pfam" id="PF20151"/>
    </source>
</evidence>
<dbReference type="InterPro" id="IPR045340">
    <property type="entry name" value="DUF6533"/>
</dbReference>
<sequence length="297" mass="33252">MHSVQEYRDLIQWTALHRACSYMTIGSFAGLIADYFETFDLEVAYIWPSRRSLVKSIYFTSRYMVFFDIPIAIYYNCASKISPQLCHFALVTSTVSVIFGTIVSEAILFLRVSALAGSKRSMNTCLSIYFAFSVACLIAAYIWFITSVKLIPSPLPQLIGCLAAEAYLTPITVGFVIILVNQFVAMGLSLWLGYRRHRHSKNFPLISIFYRDSTGYFIFLSVISVVNVVISVGGPPQSRHFLTIPQRVLNSCISTRMVLHLREASRTELGLTVQGHVPSIVFARSDASEITTIHSVA</sequence>
<keyword evidence="4" id="KW-1185">Reference proteome</keyword>
<feature type="transmembrane region" description="Helical" evidence="1">
    <location>
        <begin position="126"/>
        <end position="146"/>
    </location>
</feature>
<dbReference type="Proteomes" id="UP000307440">
    <property type="component" value="Unassembled WGS sequence"/>
</dbReference>
<dbReference type="EMBL" id="ML210296">
    <property type="protein sequence ID" value="TFK20534.1"/>
    <property type="molecule type" value="Genomic_DNA"/>
</dbReference>
<keyword evidence="1" id="KW-0472">Membrane</keyword>
<feature type="domain" description="DUF6533" evidence="2">
    <location>
        <begin position="22"/>
        <end position="66"/>
    </location>
</feature>
<protein>
    <recommendedName>
        <fullName evidence="2">DUF6533 domain-containing protein</fullName>
    </recommendedName>
</protein>
<dbReference type="OrthoDB" id="3350812at2759"/>
<accession>A0A5C3KK45</accession>
<keyword evidence="1" id="KW-1133">Transmembrane helix</keyword>
<feature type="transmembrane region" description="Helical" evidence="1">
    <location>
        <begin position="57"/>
        <end position="75"/>
    </location>
</feature>
<reference evidence="3 4" key="1">
    <citation type="journal article" date="2019" name="Nat. Ecol. Evol.">
        <title>Megaphylogeny resolves global patterns of mushroom evolution.</title>
        <authorList>
            <person name="Varga T."/>
            <person name="Krizsan K."/>
            <person name="Foldi C."/>
            <person name="Dima B."/>
            <person name="Sanchez-Garcia M."/>
            <person name="Sanchez-Ramirez S."/>
            <person name="Szollosi G.J."/>
            <person name="Szarkandi J.G."/>
            <person name="Papp V."/>
            <person name="Albert L."/>
            <person name="Andreopoulos W."/>
            <person name="Angelini C."/>
            <person name="Antonin V."/>
            <person name="Barry K.W."/>
            <person name="Bougher N.L."/>
            <person name="Buchanan P."/>
            <person name="Buyck B."/>
            <person name="Bense V."/>
            <person name="Catcheside P."/>
            <person name="Chovatia M."/>
            <person name="Cooper J."/>
            <person name="Damon W."/>
            <person name="Desjardin D."/>
            <person name="Finy P."/>
            <person name="Geml J."/>
            <person name="Haridas S."/>
            <person name="Hughes K."/>
            <person name="Justo A."/>
            <person name="Karasinski D."/>
            <person name="Kautmanova I."/>
            <person name="Kiss B."/>
            <person name="Kocsube S."/>
            <person name="Kotiranta H."/>
            <person name="LaButti K.M."/>
            <person name="Lechner B.E."/>
            <person name="Liimatainen K."/>
            <person name="Lipzen A."/>
            <person name="Lukacs Z."/>
            <person name="Mihaltcheva S."/>
            <person name="Morgado L.N."/>
            <person name="Niskanen T."/>
            <person name="Noordeloos M.E."/>
            <person name="Ohm R.A."/>
            <person name="Ortiz-Santana B."/>
            <person name="Ovrebo C."/>
            <person name="Racz N."/>
            <person name="Riley R."/>
            <person name="Savchenko A."/>
            <person name="Shiryaev A."/>
            <person name="Soop K."/>
            <person name="Spirin V."/>
            <person name="Szebenyi C."/>
            <person name="Tomsovsky M."/>
            <person name="Tulloss R.E."/>
            <person name="Uehling J."/>
            <person name="Grigoriev I.V."/>
            <person name="Vagvolgyi C."/>
            <person name="Papp T."/>
            <person name="Martin F.M."/>
            <person name="Miettinen O."/>
            <person name="Hibbett D.S."/>
            <person name="Nagy L.G."/>
        </authorList>
    </citation>
    <scope>NUCLEOTIDE SEQUENCE [LARGE SCALE GENOMIC DNA]</scope>
    <source>
        <strain evidence="3 4">CBS 121175</strain>
    </source>
</reference>
<evidence type="ECO:0000313" key="3">
    <source>
        <dbReference type="EMBL" id="TFK20534.1"/>
    </source>
</evidence>
<evidence type="ECO:0000313" key="4">
    <source>
        <dbReference type="Proteomes" id="UP000307440"/>
    </source>
</evidence>
<evidence type="ECO:0000256" key="1">
    <source>
        <dbReference type="SAM" id="Phobius"/>
    </source>
</evidence>
<proteinExistence type="predicted"/>
<gene>
    <name evidence="3" type="ORF">FA15DRAFT_673382</name>
</gene>
<feature type="transmembrane region" description="Helical" evidence="1">
    <location>
        <begin position="87"/>
        <end position="114"/>
    </location>
</feature>
<feature type="transmembrane region" description="Helical" evidence="1">
    <location>
        <begin position="215"/>
        <end position="234"/>
    </location>
</feature>
<dbReference type="Pfam" id="PF20151">
    <property type="entry name" value="DUF6533"/>
    <property type="match status" value="1"/>
</dbReference>